<organism evidence="1 2">
    <name type="scientific">Entomophthora muscae</name>
    <dbReference type="NCBI Taxonomy" id="34485"/>
    <lineage>
        <taxon>Eukaryota</taxon>
        <taxon>Fungi</taxon>
        <taxon>Fungi incertae sedis</taxon>
        <taxon>Zoopagomycota</taxon>
        <taxon>Entomophthoromycotina</taxon>
        <taxon>Entomophthoromycetes</taxon>
        <taxon>Entomophthorales</taxon>
        <taxon>Entomophthoraceae</taxon>
        <taxon>Entomophthora</taxon>
    </lineage>
</organism>
<accession>A0ACC2S451</accession>
<sequence>MRSYIPLSFLGVIAAQFSSDNRCGTQNKGLMCDPQGPYGGCCSKFGYCGSSSVYCAVDNGCQSGCNNGTVAAPAEAVKGCGDGFCDVRSETCNSCPKDCGVCQLQYLDKCIIPGQVALTFDDGPDQYANQLMAIANQLNVKLTMFVIGNKLKNPTYQRYLKKYHAAGHTIASHTYSHPFITKLTDDQLREEMSKTDDAIHKIIGVRPIFMRNPYSDSNQRTMALLESMGYKSIFTSLDTEDTVFGVTEPSRIITNTIQGLKADPKLTPYVITQHETYKSSVSSLPRIVAEIHKRRYTIVSIEKCFGTDSAYRKDVCGDGKCTGYIENCSTCPKDCGVCPKK</sequence>
<name>A0ACC2S451_9FUNG</name>
<protein>
    <submittedName>
        <fullName evidence="1">Uncharacterized protein</fullName>
    </submittedName>
</protein>
<keyword evidence="2" id="KW-1185">Reference proteome</keyword>
<reference evidence="1" key="1">
    <citation type="submission" date="2022-04" db="EMBL/GenBank/DDBJ databases">
        <title>Genome of the entomopathogenic fungus Entomophthora muscae.</title>
        <authorList>
            <person name="Elya C."/>
            <person name="Lovett B.R."/>
            <person name="Lee E."/>
            <person name="Macias A.M."/>
            <person name="Hajek A.E."/>
            <person name="De Bivort B.L."/>
            <person name="Kasson M.T."/>
            <person name="De Fine Licht H.H."/>
            <person name="Stajich J.E."/>
        </authorList>
    </citation>
    <scope>NUCLEOTIDE SEQUENCE</scope>
    <source>
        <strain evidence="1">Berkeley</strain>
    </source>
</reference>
<dbReference type="EMBL" id="QTSX02005827">
    <property type="protein sequence ID" value="KAJ9057094.1"/>
    <property type="molecule type" value="Genomic_DNA"/>
</dbReference>
<proteinExistence type="predicted"/>
<comment type="caution">
    <text evidence="1">The sequence shown here is derived from an EMBL/GenBank/DDBJ whole genome shotgun (WGS) entry which is preliminary data.</text>
</comment>
<dbReference type="Proteomes" id="UP001165960">
    <property type="component" value="Unassembled WGS sequence"/>
</dbReference>
<evidence type="ECO:0000313" key="1">
    <source>
        <dbReference type="EMBL" id="KAJ9057094.1"/>
    </source>
</evidence>
<gene>
    <name evidence="1" type="ORF">DSO57_1025839</name>
</gene>
<evidence type="ECO:0000313" key="2">
    <source>
        <dbReference type="Proteomes" id="UP001165960"/>
    </source>
</evidence>